<comment type="similarity">
    <text evidence="1">Belongs to the copper type II ascorbate-dependent monooxygenase family.</text>
</comment>
<dbReference type="GO" id="GO:0042420">
    <property type="term" value="P:dopamine catabolic process"/>
    <property type="evidence" value="ECO:0007669"/>
    <property type="project" value="TreeGrafter"/>
</dbReference>
<dbReference type="GO" id="GO:0005615">
    <property type="term" value="C:extracellular space"/>
    <property type="evidence" value="ECO:0007669"/>
    <property type="project" value="TreeGrafter"/>
</dbReference>
<feature type="signal peptide" evidence="4">
    <location>
        <begin position="1"/>
        <end position="20"/>
    </location>
</feature>
<keyword evidence="3" id="KW-0325">Glycoprotein</keyword>
<dbReference type="InterPro" id="IPR000323">
    <property type="entry name" value="Cu2_ascorb_mOase_N"/>
</dbReference>
<dbReference type="InterPro" id="IPR024548">
    <property type="entry name" value="Cu2_monoox_C"/>
</dbReference>
<evidence type="ECO:0000313" key="7">
    <source>
        <dbReference type="Proteomes" id="UP000659654"/>
    </source>
</evidence>
<dbReference type="GO" id="GO:0030667">
    <property type="term" value="C:secretory granule membrane"/>
    <property type="evidence" value="ECO:0007669"/>
    <property type="project" value="TreeGrafter"/>
</dbReference>
<dbReference type="GO" id="GO:0004500">
    <property type="term" value="F:dopamine beta-monooxygenase activity"/>
    <property type="evidence" value="ECO:0007669"/>
    <property type="project" value="InterPro"/>
</dbReference>
<dbReference type="PANTHER" id="PTHR10157">
    <property type="entry name" value="DOPAMINE BETA HYDROXYLASE RELATED"/>
    <property type="match status" value="1"/>
</dbReference>
<dbReference type="InterPro" id="IPR036939">
    <property type="entry name" value="Cu2_ascorb_mOase_N_sf"/>
</dbReference>
<evidence type="ECO:0000256" key="4">
    <source>
        <dbReference type="SAM" id="SignalP"/>
    </source>
</evidence>
<evidence type="ECO:0000256" key="2">
    <source>
        <dbReference type="ARBA" id="ARBA00023157"/>
    </source>
</evidence>
<name>A0A7I8XMT7_BURXY</name>
<dbReference type="InterPro" id="IPR005018">
    <property type="entry name" value="DOMON_domain"/>
</dbReference>
<feature type="chain" id="PRO_5035385190" evidence="4">
    <location>
        <begin position="21"/>
        <end position="567"/>
    </location>
</feature>
<dbReference type="Gene3D" id="2.60.120.230">
    <property type="match status" value="1"/>
</dbReference>
<accession>A0A7I8XMT7</accession>
<dbReference type="Pfam" id="PF01082">
    <property type="entry name" value="Cu2_monooxygen"/>
    <property type="match status" value="1"/>
</dbReference>
<dbReference type="GO" id="GO:0005507">
    <property type="term" value="F:copper ion binding"/>
    <property type="evidence" value="ECO:0007669"/>
    <property type="project" value="InterPro"/>
</dbReference>
<reference evidence="6" key="1">
    <citation type="submission" date="2020-09" db="EMBL/GenBank/DDBJ databases">
        <authorList>
            <person name="Kikuchi T."/>
        </authorList>
    </citation>
    <scope>NUCLEOTIDE SEQUENCE</scope>
    <source>
        <strain evidence="6">Ka4C1</strain>
    </source>
</reference>
<dbReference type="EMBL" id="CAJFDI010000005">
    <property type="protein sequence ID" value="CAD5230746.1"/>
    <property type="molecule type" value="Genomic_DNA"/>
</dbReference>
<dbReference type="SUPFAM" id="SSF49742">
    <property type="entry name" value="PHM/PNGase F"/>
    <property type="match status" value="2"/>
</dbReference>
<dbReference type="Proteomes" id="UP000659654">
    <property type="component" value="Unassembled WGS sequence"/>
</dbReference>
<comment type="caution">
    <text evidence="6">The sequence shown here is derived from an EMBL/GenBank/DDBJ whole genome shotgun (WGS) entry which is preliminary data.</text>
</comment>
<evidence type="ECO:0000313" key="6">
    <source>
        <dbReference type="EMBL" id="CAD5230746.1"/>
    </source>
</evidence>
<dbReference type="PROSITE" id="PS50836">
    <property type="entry name" value="DOMON"/>
    <property type="match status" value="1"/>
</dbReference>
<gene>
    <name evidence="6" type="ORF">BXYJ_LOCUS11135</name>
</gene>
<dbReference type="Proteomes" id="UP000582659">
    <property type="component" value="Unassembled WGS sequence"/>
</dbReference>
<dbReference type="InterPro" id="IPR045266">
    <property type="entry name" value="DOH_DOMON"/>
</dbReference>
<organism evidence="6 7">
    <name type="scientific">Bursaphelenchus xylophilus</name>
    <name type="common">Pinewood nematode worm</name>
    <name type="synonym">Aphelenchoides xylophilus</name>
    <dbReference type="NCBI Taxonomy" id="6326"/>
    <lineage>
        <taxon>Eukaryota</taxon>
        <taxon>Metazoa</taxon>
        <taxon>Ecdysozoa</taxon>
        <taxon>Nematoda</taxon>
        <taxon>Chromadorea</taxon>
        <taxon>Rhabditida</taxon>
        <taxon>Tylenchina</taxon>
        <taxon>Tylenchomorpha</taxon>
        <taxon>Aphelenchoidea</taxon>
        <taxon>Aphelenchoididae</taxon>
        <taxon>Bursaphelenchus</taxon>
    </lineage>
</organism>
<dbReference type="EMBL" id="CAJFCV020000005">
    <property type="protein sequence ID" value="CAG9121803.1"/>
    <property type="molecule type" value="Genomic_DNA"/>
</dbReference>
<dbReference type="GO" id="GO:0042421">
    <property type="term" value="P:norepinephrine biosynthetic process"/>
    <property type="evidence" value="ECO:0007669"/>
    <property type="project" value="TreeGrafter"/>
</dbReference>
<evidence type="ECO:0000256" key="1">
    <source>
        <dbReference type="ARBA" id="ARBA00010676"/>
    </source>
</evidence>
<evidence type="ECO:0000256" key="3">
    <source>
        <dbReference type="ARBA" id="ARBA00023180"/>
    </source>
</evidence>
<protein>
    <submittedName>
        <fullName evidence="6">(pine wood nematode) hypothetical protein</fullName>
    </submittedName>
</protein>
<dbReference type="PANTHER" id="PTHR10157:SF23">
    <property type="entry name" value="MOXD1 HOMOLOG 1"/>
    <property type="match status" value="1"/>
</dbReference>
<dbReference type="Gene3D" id="2.60.120.310">
    <property type="entry name" value="Copper type II, ascorbate-dependent monooxygenase, N-terminal domain"/>
    <property type="match status" value="1"/>
</dbReference>
<dbReference type="Pfam" id="PF03712">
    <property type="entry name" value="Cu2_monoox_C"/>
    <property type="match status" value="1"/>
</dbReference>
<dbReference type="SMR" id="A0A7I8XMT7"/>
<dbReference type="AlphaFoldDB" id="A0A7I8XMT7"/>
<dbReference type="PRINTS" id="PR00767">
    <property type="entry name" value="DBMONOXGNASE"/>
</dbReference>
<evidence type="ECO:0000259" key="5">
    <source>
        <dbReference type="PROSITE" id="PS50836"/>
    </source>
</evidence>
<dbReference type="CDD" id="cd09631">
    <property type="entry name" value="DOMON_DOH"/>
    <property type="match status" value="1"/>
</dbReference>
<dbReference type="FunFam" id="2.60.120.230:FF:000001">
    <property type="entry name" value="Monooxygenase, DBH-like 1"/>
    <property type="match status" value="1"/>
</dbReference>
<keyword evidence="4" id="KW-0732">Signal</keyword>
<dbReference type="InterPro" id="IPR000945">
    <property type="entry name" value="DBH-like"/>
</dbReference>
<dbReference type="InterPro" id="IPR008977">
    <property type="entry name" value="PHM/PNGase_F_dom_sf"/>
</dbReference>
<sequence>MDTQLLVILIFAYFVTAVRAGNQIYARLKHHEILVNWKVDWESQEIEFDLAVRGKPFKWLGFGFSDHGKWEGSDLCVWKRGERYLKDTHIRSNLFIHTDAHQDCRMVKVNKAKNRIKFLRKFATCDPRDYAIEFGTTQFLLAIAPRVPVTLNSTYVEKAIHYSSILEKPVPQTELEEEIRIINITAIDAEVPSVVTSYWCGLLELPKYLQRQKHHAVRFTALITPGNEDIVHHMEIYNCYKYVPKGTKFNGNCMEKPRVLQSCSKVVAAWAFGADTLDYPKEAGMPVGGEGYVPYLMVEIHYNNPFKHQGRIDNSGFTITLTPQLRPNDAGITEYGLIYSDANSIPPGQSAFAISGFCVPQCTKHLPKDGIRVFATQQHAHLTGRKIRTVHYRKGVKMGYINFDDHYTAHWQVIRRLENHVHVLPGDVIQTTCSFETSHLNRWTWGGYGIDDEMCVNYMFYYPASDLEVCKTAISNITLDHFFKRHLPNENLTGLGIHEKYEKLNLDEELVQELSEWYDVQPLKVDCLDHSGQLFPDEDWEHVPRPETFAGSYERRRAAMECPAINR</sequence>
<keyword evidence="7" id="KW-1185">Reference proteome</keyword>
<dbReference type="InterPro" id="IPR028460">
    <property type="entry name" value="Tbh/DBH"/>
</dbReference>
<dbReference type="GO" id="GO:0006589">
    <property type="term" value="P:octopamine biosynthetic process"/>
    <property type="evidence" value="ECO:0007669"/>
    <property type="project" value="TreeGrafter"/>
</dbReference>
<keyword evidence="2" id="KW-1015">Disulfide bond</keyword>
<proteinExistence type="inferred from homology"/>
<dbReference type="OrthoDB" id="129121at2759"/>
<dbReference type="Pfam" id="PF03351">
    <property type="entry name" value="DOMON"/>
    <property type="match status" value="1"/>
</dbReference>
<dbReference type="InterPro" id="IPR014784">
    <property type="entry name" value="Cu2_ascorb_mOase-like_C"/>
</dbReference>
<feature type="domain" description="DOMON" evidence="5">
    <location>
        <begin position="31"/>
        <end position="144"/>
    </location>
</feature>
<dbReference type="SMART" id="SM00664">
    <property type="entry name" value="DoH"/>
    <property type="match status" value="1"/>
</dbReference>